<proteinExistence type="predicted"/>
<sequence length="122" mass="13491">MPAVIKLRDRLFEYGGADISLAEAWRKRRGEAEAERGAILAWRRLFGRVPPPDVAIASRRLEVKSKASENGAWRIVVAGDDGEAVVELSLERSYAKCSRCGSAQCPHVYRALAEVVRVAAQR</sequence>
<name>A0ACC6V1V3_9CREN</name>
<reference evidence="1" key="1">
    <citation type="submission" date="2024-07" db="EMBL/GenBank/DDBJ databases">
        <title>Metagenome and Metagenome-Assembled Genomes of Archaea from a hot spring from the geothermal field of Los Azufres, Mexico.</title>
        <authorList>
            <person name="Marin-Paredes R."/>
            <person name="Martinez-Romero E."/>
            <person name="Servin-Garciduenas L.E."/>
        </authorList>
    </citation>
    <scope>NUCLEOTIDE SEQUENCE</scope>
</reference>
<evidence type="ECO:0000313" key="2">
    <source>
        <dbReference type="Proteomes" id="UP000033636"/>
    </source>
</evidence>
<dbReference type="EMBL" id="JZWT02000019">
    <property type="protein sequence ID" value="MFB6491033.1"/>
    <property type="molecule type" value="Genomic_DNA"/>
</dbReference>
<accession>A0ACC6V1V3</accession>
<evidence type="ECO:0000313" key="1">
    <source>
        <dbReference type="EMBL" id="MFB6491033.1"/>
    </source>
</evidence>
<dbReference type="Proteomes" id="UP000033636">
    <property type="component" value="Unassembled WGS sequence"/>
</dbReference>
<organism evidence="1 2">
    <name type="scientific">Thermoproteus sp. AZ2</name>
    <dbReference type="NCBI Taxonomy" id="1609232"/>
    <lineage>
        <taxon>Archaea</taxon>
        <taxon>Thermoproteota</taxon>
        <taxon>Thermoprotei</taxon>
        <taxon>Thermoproteales</taxon>
        <taxon>Thermoproteaceae</taxon>
        <taxon>Thermoproteus</taxon>
    </lineage>
</organism>
<protein>
    <submittedName>
        <fullName evidence="1">Uncharacterized protein</fullName>
    </submittedName>
</protein>
<gene>
    <name evidence="1" type="ORF">TU35_007315</name>
</gene>
<comment type="caution">
    <text evidence="1">The sequence shown here is derived from an EMBL/GenBank/DDBJ whole genome shotgun (WGS) entry which is preliminary data.</text>
</comment>